<evidence type="ECO:0000256" key="1">
    <source>
        <dbReference type="SAM" id="MobiDB-lite"/>
    </source>
</evidence>
<evidence type="ECO:0000313" key="3">
    <source>
        <dbReference type="EMBL" id="PIO75732.1"/>
    </source>
</evidence>
<feature type="chain" id="PRO_5013546931" evidence="2">
    <location>
        <begin position="17"/>
        <end position="170"/>
    </location>
</feature>
<dbReference type="PANTHER" id="PTHR36955">
    <property type="entry name" value="SECRETED NEMATODE CLADE V PROTEIN GENE FAMILY"/>
    <property type="match status" value="1"/>
</dbReference>
<sequence>MVHLVIILSVIATSLACAPKSGSGGAGTTGNTGGGGGAGTTGNTGGGGGAGTTGNTGGGGGAGTAGRRKRDVDHAQVIIVTKANFNLKMNPIYMNAVKLTVEQYAYERGLIHNHDLIREEAMDVGGKFAIVFTIFDVDCDQLKKFASTAKEMSTLIDHAIVNCDGKPTIL</sequence>
<dbReference type="AlphaFoldDB" id="A0A2G9V186"/>
<feature type="compositionally biased region" description="Gly residues" evidence="1">
    <location>
        <begin position="22"/>
        <end position="64"/>
    </location>
</feature>
<keyword evidence="2" id="KW-0732">Signal</keyword>
<feature type="region of interest" description="Disordered" evidence="1">
    <location>
        <begin position="22"/>
        <end position="68"/>
    </location>
</feature>
<dbReference type="Proteomes" id="UP000230423">
    <property type="component" value="Unassembled WGS sequence"/>
</dbReference>
<dbReference type="Pfam" id="PF17619">
    <property type="entry name" value="SCVP"/>
    <property type="match status" value="1"/>
</dbReference>
<dbReference type="InterPro" id="IPR035126">
    <property type="entry name" value="SCVP"/>
</dbReference>
<accession>A0A2G9V186</accession>
<protein>
    <submittedName>
        <fullName evidence="3">Uncharacterized protein</fullName>
    </submittedName>
</protein>
<name>A0A2G9V186_TELCI</name>
<reference evidence="3 4" key="1">
    <citation type="submission" date="2015-09" db="EMBL/GenBank/DDBJ databases">
        <title>Draft genome of the parasitic nematode Teladorsagia circumcincta isolate WARC Sus (inbred).</title>
        <authorList>
            <person name="Mitreva M."/>
        </authorList>
    </citation>
    <scope>NUCLEOTIDE SEQUENCE [LARGE SCALE GENOMIC DNA]</scope>
    <source>
        <strain evidence="3 4">S</strain>
    </source>
</reference>
<dbReference type="PANTHER" id="PTHR36955:SF1">
    <property type="entry name" value="SECRETED NEMATODE CLADE V PROTEIN GENE FAMILY"/>
    <property type="match status" value="1"/>
</dbReference>
<organism evidence="3 4">
    <name type="scientific">Teladorsagia circumcincta</name>
    <name type="common">Brown stomach worm</name>
    <name type="synonym">Ostertagia circumcincta</name>
    <dbReference type="NCBI Taxonomy" id="45464"/>
    <lineage>
        <taxon>Eukaryota</taxon>
        <taxon>Metazoa</taxon>
        <taxon>Ecdysozoa</taxon>
        <taxon>Nematoda</taxon>
        <taxon>Chromadorea</taxon>
        <taxon>Rhabditida</taxon>
        <taxon>Rhabditina</taxon>
        <taxon>Rhabditomorpha</taxon>
        <taxon>Strongyloidea</taxon>
        <taxon>Trichostrongylidae</taxon>
        <taxon>Teladorsagia</taxon>
    </lineage>
</organism>
<feature type="signal peptide" evidence="2">
    <location>
        <begin position="1"/>
        <end position="16"/>
    </location>
</feature>
<proteinExistence type="predicted"/>
<evidence type="ECO:0000256" key="2">
    <source>
        <dbReference type="SAM" id="SignalP"/>
    </source>
</evidence>
<evidence type="ECO:0000313" key="4">
    <source>
        <dbReference type="Proteomes" id="UP000230423"/>
    </source>
</evidence>
<gene>
    <name evidence="3" type="ORF">TELCIR_02214</name>
</gene>
<keyword evidence="4" id="KW-1185">Reference proteome</keyword>
<dbReference type="EMBL" id="KZ345111">
    <property type="protein sequence ID" value="PIO75732.1"/>
    <property type="molecule type" value="Genomic_DNA"/>
</dbReference>